<dbReference type="EMBL" id="JAUSWG010000027">
    <property type="protein sequence ID" value="MDQ0558209.1"/>
    <property type="molecule type" value="Genomic_DNA"/>
</dbReference>
<comment type="caution">
    <text evidence="2">The sequence shown here is derived from an EMBL/GenBank/DDBJ whole genome shotgun (WGS) entry which is preliminary data.</text>
</comment>
<dbReference type="PROSITE" id="PS51186">
    <property type="entry name" value="GNAT"/>
    <property type="match status" value="1"/>
</dbReference>
<sequence length="165" mass="19828">MLFETNEYYVDYVDIQKDLKELKDIYNSNIEFLINHINRSEIDDIWLINEIKKMNNSNFKCCKVFSKNENHIIGLVDFRKDKTCYLSLLMLHKNYKSKGLGKKIYNSIETYLKSQNCSCIRIDVVYNYNKNIMKFWTNRGFKKVKNVKLNWSEKNLSAICMIKYI</sequence>
<evidence type="ECO:0000313" key="2">
    <source>
        <dbReference type="EMBL" id="MDQ0558209.1"/>
    </source>
</evidence>
<protein>
    <submittedName>
        <fullName evidence="2">GNAT superfamily N-acetyltransferase</fullName>
    </submittedName>
</protein>
<dbReference type="CDD" id="cd04301">
    <property type="entry name" value="NAT_SF"/>
    <property type="match status" value="1"/>
</dbReference>
<organism evidence="2 3">
    <name type="scientific">Paraclostridium ghonii</name>
    <dbReference type="NCBI Taxonomy" id="29358"/>
    <lineage>
        <taxon>Bacteria</taxon>
        <taxon>Bacillati</taxon>
        <taxon>Bacillota</taxon>
        <taxon>Clostridia</taxon>
        <taxon>Peptostreptococcales</taxon>
        <taxon>Peptostreptococcaceae</taxon>
        <taxon>Paraclostridium</taxon>
    </lineage>
</organism>
<proteinExistence type="predicted"/>
<reference evidence="2 3" key="1">
    <citation type="submission" date="2023-07" db="EMBL/GenBank/DDBJ databases">
        <title>Genomic Encyclopedia of Type Strains, Phase IV (KMG-IV): sequencing the most valuable type-strain genomes for metagenomic binning, comparative biology and taxonomic classification.</title>
        <authorList>
            <person name="Goeker M."/>
        </authorList>
    </citation>
    <scope>NUCLEOTIDE SEQUENCE [LARGE SCALE GENOMIC DNA]</scope>
    <source>
        <strain evidence="2 3">DSM 15049</strain>
    </source>
</reference>
<keyword evidence="3" id="KW-1185">Reference proteome</keyword>
<dbReference type="SUPFAM" id="SSF55729">
    <property type="entry name" value="Acyl-CoA N-acyltransferases (Nat)"/>
    <property type="match status" value="1"/>
</dbReference>
<gene>
    <name evidence="2" type="ORF">QOZ92_003348</name>
</gene>
<accession>A0ABU0N4W5</accession>
<dbReference type="InterPro" id="IPR000182">
    <property type="entry name" value="GNAT_dom"/>
</dbReference>
<feature type="domain" description="N-acetyltransferase" evidence="1">
    <location>
        <begin position="10"/>
        <end position="165"/>
    </location>
</feature>
<dbReference type="RefSeq" id="WP_307510423.1">
    <property type="nucleotide sequence ID" value="NZ_BAAACE010000023.1"/>
</dbReference>
<evidence type="ECO:0000313" key="3">
    <source>
        <dbReference type="Proteomes" id="UP001232584"/>
    </source>
</evidence>
<evidence type="ECO:0000259" key="1">
    <source>
        <dbReference type="PROSITE" id="PS51186"/>
    </source>
</evidence>
<dbReference type="Pfam" id="PF00583">
    <property type="entry name" value="Acetyltransf_1"/>
    <property type="match status" value="1"/>
</dbReference>
<dbReference type="Gene3D" id="3.40.630.30">
    <property type="match status" value="1"/>
</dbReference>
<dbReference type="Proteomes" id="UP001232584">
    <property type="component" value="Unassembled WGS sequence"/>
</dbReference>
<dbReference type="InterPro" id="IPR016181">
    <property type="entry name" value="Acyl_CoA_acyltransferase"/>
</dbReference>
<name>A0ABU0N4W5_9FIRM</name>